<dbReference type="PANTHER" id="PTHR11022">
    <property type="entry name" value="PEPTIDOGLYCAN RECOGNITION PROTEIN"/>
    <property type="match status" value="1"/>
</dbReference>
<feature type="domain" description="N-acetylmuramoyl-L-alanine amidase" evidence="3">
    <location>
        <begin position="215"/>
        <end position="379"/>
    </location>
</feature>
<protein>
    <submittedName>
        <fullName evidence="5">N-acetylmuramoyl-L-alanine amidase</fullName>
    </submittedName>
</protein>
<proteinExistence type="inferred from homology"/>
<dbReference type="InterPro" id="IPR036505">
    <property type="entry name" value="Amidase/PGRP_sf"/>
</dbReference>
<dbReference type="InterPro" id="IPR002502">
    <property type="entry name" value="Amidase_domain"/>
</dbReference>
<gene>
    <name evidence="5" type="ORF">C7M71_020440</name>
</gene>
<feature type="region of interest" description="Disordered" evidence="2">
    <location>
        <begin position="17"/>
        <end position="68"/>
    </location>
</feature>
<dbReference type="InterPro" id="IPR015510">
    <property type="entry name" value="PGRP"/>
</dbReference>
<dbReference type="PANTHER" id="PTHR11022:SF41">
    <property type="entry name" value="PEPTIDOGLYCAN-RECOGNITION PROTEIN LC-RELATED"/>
    <property type="match status" value="1"/>
</dbReference>
<accession>A0A345T0B8</accession>
<dbReference type="SMART" id="SM00701">
    <property type="entry name" value="PGRP"/>
    <property type="match status" value="1"/>
</dbReference>
<comment type="similarity">
    <text evidence="1">Belongs to the N-acetylmuramoyl-L-alanine amidase 2 family.</text>
</comment>
<organism evidence="5 6">
    <name type="scientific">Peterkaempfera bronchialis</name>
    <dbReference type="NCBI Taxonomy" id="2126346"/>
    <lineage>
        <taxon>Bacteria</taxon>
        <taxon>Bacillati</taxon>
        <taxon>Actinomycetota</taxon>
        <taxon>Actinomycetes</taxon>
        <taxon>Kitasatosporales</taxon>
        <taxon>Streptomycetaceae</taxon>
        <taxon>Peterkaempfera</taxon>
    </lineage>
</organism>
<dbReference type="Gene3D" id="3.40.80.10">
    <property type="entry name" value="Peptidoglycan recognition protein-like"/>
    <property type="match status" value="1"/>
</dbReference>
<evidence type="ECO:0000313" key="6">
    <source>
        <dbReference type="Proteomes" id="UP000249340"/>
    </source>
</evidence>
<dbReference type="InterPro" id="IPR006619">
    <property type="entry name" value="PGRP_domain_met/bac"/>
</dbReference>
<dbReference type="CDD" id="cd06583">
    <property type="entry name" value="PGRP"/>
    <property type="match status" value="1"/>
</dbReference>
<reference evidence="6" key="1">
    <citation type="submission" date="2018-07" db="EMBL/GenBank/DDBJ databases">
        <title>Streptacidiphilus bronchialis DSM 106435 chromosome.</title>
        <authorList>
            <person name="Batra D."/>
            <person name="Gulvik C.A."/>
        </authorList>
    </citation>
    <scope>NUCLEOTIDE SEQUENCE [LARGE SCALE GENOMIC DNA]</scope>
    <source>
        <strain evidence="6">DSM 106435</strain>
    </source>
</reference>
<dbReference type="AlphaFoldDB" id="A0A345T0B8"/>
<evidence type="ECO:0000259" key="4">
    <source>
        <dbReference type="SMART" id="SM00701"/>
    </source>
</evidence>
<dbReference type="GO" id="GO:0008270">
    <property type="term" value="F:zinc ion binding"/>
    <property type="evidence" value="ECO:0007669"/>
    <property type="project" value="InterPro"/>
</dbReference>
<dbReference type="SMART" id="SM00644">
    <property type="entry name" value="Ami_2"/>
    <property type="match status" value="1"/>
</dbReference>
<dbReference type="Pfam" id="PF01510">
    <property type="entry name" value="Amidase_2"/>
    <property type="match status" value="1"/>
</dbReference>
<dbReference type="GO" id="GO:0009253">
    <property type="term" value="P:peptidoglycan catabolic process"/>
    <property type="evidence" value="ECO:0007669"/>
    <property type="project" value="InterPro"/>
</dbReference>
<dbReference type="EMBL" id="CP031264">
    <property type="protein sequence ID" value="AXI79423.1"/>
    <property type="molecule type" value="Genomic_DNA"/>
</dbReference>
<dbReference type="OrthoDB" id="514320at2"/>
<feature type="domain" description="Peptidoglycan recognition protein family" evidence="4">
    <location>
        <begin position="202"/>
        <end position="351"/>
    </location>
</feature>
<sequence length="404" mass="42081">MGLAALAACAAPLPARPVRQHPSAAPAAPAAPTATASAEGTPAPGSTSTLPLTSPTPGGAPAASGRRRSTAPFSLLGAVWDDARSPLNAVLRVRTRDRAKRIWTPWQTLRPEDHGKSGPGTGKKQVRGYTSPLWVGPSDGVQVSVGEPPGGGTLPSGLHLALIDPGNPAQQPAIAGGPPSWLLLLPTAAASPSGRPYTVPRPEIVTRAGWKADESLRRKAPIYAPSVKMVFVHHTDNPNGYDCSQVPEMIRAMYQYHVTELAWDDIGYNFLVDRCGTIYEGRAGGVDRPVVGGHTMGFNIGSMGIAAIGDFRAGHKVPKAMTDSIARLAAWKLSLVGVSPTGKAAMVSQDSATRYPRGTRVVLNAVSGHRDAVQTECPGDALYAALPGIRAAAARLIRAGAHPH</sequence>
<dbReference type="Proteomes" id="UP000249340">
    <property type="component" value="Chromosome"/>
</dbReference>
<dbReference type="GO" id="GO:0008745">
    <property type="term" value="F:N-acetylmuramoyl-L-alanine amidase activity"/>
    <property type="evidence" value="ECO:0007669"/>
    <property type="project" value="InterPro"/>
</dbReference>
<evidence type="ECO:0000259" key="3">
    <source>
        <dbReference type="SMART" id="SM00644"/>
    </source>
</evidence>
<evidence type="ECO:0000256" key="2">
    <source>
        <dbReference type="SAM" id="MobiDB-lite"/>
    </source>
</evidence>
<evidence type="ECO:0000313" key="5">
    <source>
        <dbReference type="EMBL" id="AXI79423.1"/>
    </source>
</evidence>
<name>A0A345T0B8_9ACTN</name>
<dbReference type="SUPFAM" id="SSF55846">
    <property type="entry name" value="N-acetylmuramoyl-L-alanine amidase-like"/>
    <property type="match status" value="1"/>
</dbReference>
<feature type="compositionally biased region" description="Low complexity" evidence="2">
    <location>
        <begin position="17"/>
        <end position="64"/>
    </location>
</feature>
<evidence type="ECO:0000256" key="1">
    <source>
        <dbReference type="ARBA" id="ARBA00007553"/>
    </source>
</evidence>
<keyword evidence="6" id="KW-1185">Reference proteome</keyword>
<dbReference type="KEGG" id="stri:C7M71_020440"/>